<proteinExistence type="predicted"/>
<comment type="caution">
    <text evidence="2">The sequence shown here is derived from an EMBL/GenBank/DDBJ whole genome shotgun (WGS) entry which is preliminary data.</text>
</comment>
<keyword evidence="1" id="KW-1133">Transmembrane helix</keyword>
<dbReference type="AlphaFoldDB" id="A0A414YBH0"/>
<protein>
    <submittedName>
        <fullName evidence="2">Uncharacterized protein</fullName>
    </submittedName>
</protein>
<feature type="transmembrane region" description="Helical" evidence="1">
    <location>
        <begin position="21"/>
        <end position="42"/>
    </location>
</feature>
<gene>
    <name evidence="2" type="ORF">DW192_05580</name>
</gene>
<name>A0A414YBH0_9BACT</name>
<accession>A0A414YBH0</accession>
<evidence type="ECO:0000313" key="2">
    <source>
        <dbReference type="EMBL" id="RHH83499.1"/>
    </source>
</evidence>
<dbReference type="EMBL" id="QRKB01000010">
    <property type="protein sequence ID" value="RHH83499.1"/>
    <property type="molecule type" value="Genomic_DNA"/>
</dbReference>
<reference evidence="2 3" key="1">
    <citation type="submission" date="2018-08" db="EMBL/GenBank/DDBJ databases">
        <title>A genome reference for cultivated species of the human gut microbiota.</title>
        <authorList>
            <person name="Zou Y."/>
            <person name="Xue W."/>
            <person name="Luo G."/>
        </authorList>
    </citation>
    <scope>NUCLEOTIDE SEQUENCE [LARGE SCALE GENOMIC DNA]</scope>
    <source>
        <strain evidence="2 3">AM16-54</strain>
    </source>
</reference>
<keyword evidence="1" id="KW-0472">Membrane</keyword>
<dbReference type="Proteomes" id="UP000284548">
    <property type="component" value="Unassembled WGS sequence"/>
</dbReference>
<keyword evidence="1" id="KW-0812">Transmembrane</keyword>
<evidence type="ECO:0000313" key="3">
    <source>
        <dbReference type="Proteomes" id="UP000284548"/>
    </source>
</evidence>
<evidence type="ECO:0000256" key="1">
    <source>
        <dbReference type="SAM" id="Phobius"/>
    </source>
</evidence>
<feature type="transmembrane region" description="Helical" evidence="1">
    <location>
        <begin position="54"/>
        <end position="71"/>
    </location>
</feature>
<sequence length="77" mass="8340">MRLFMGSRDEKDKTKVRKEKLAGYFYNLSQLIFTGTGVGGVLPFLHGTASSGDISVLVFGAVATAGSAYFANRILKY</sequence>
<organism evidence="2 3">
    <name type="scientific">Segatella copri</name>
    <dbReference type="NCBI Taxonomy" id="165179"/>
    <lineage>
        <taxon>Bacteria</taxon>
        <taxon>Pseudomonadati</taxon>
        <taxon>Bacteroidota</taxon>
        <taxon>Bacteroidia</taxon>
        <taxon>Bacteroidales</taxon>
        <taxon>Prevotellaceae</taxon>
        <taxon>Segatella</taxon>
    </lineage>
</organism>